<gene>
    <name evidence="2" type="ORF">BN1095_590004</name>
    <name evidence="1" type="ORF">BN1096_740077</name>
</gene>
<name>A0A069AET4_CLODI</name>
<evidence type="ECO:0000313" key="2">
    <source>
        <dbReference type="EMBL" id="CDT59312.1"/>
    </source>
</evidence>
<organism evidence="1">
    <name type="scientific">Clostridioides difficile</name>
    <name type="common">Peptoclostridium difficile</name>
    <dbReference type="NCBI Taxonomy" id="1496"/>
    <lineage>
        <taxon>Bacteria</taxon>
        <taxon>Bacillati</taxon>
        <taxon>Bacillota</taxon>
        <taxon>Clostridia</taxon>
        <taxon>Peptostreptococcales</taxon>
        <taxon>Peptostreptococcaceae</taxon>
        <taxon>Clostridioides</taxon>
    </lineage>
</organism>
<protein>
    <submittedName>
        <fullName evidence="1">Uncharacterized protein</fullName>
    </submittedName>
</protein>
<evidence type="ECO:0000313" key="1">
    <source>
        <dbReference type="EMBL" id="CDS89380.1"/>
    </source>
</evidence>
<dbReference type="EMBL" id="LK932529">
    <property type="protein sequence ID" value="CDS89380.1"/>
    <property type="molecule type" value="Genomic_DNA"/>
</dbReference>
<reference evidence="1" key="1">
    <citation type="submission" date="2014-07" db="EMBL/GenBank/DDBJ databases">
        <authorList>
            <person name="Monot Marc"/>
        </authorList>
    </citation>
    <scope>NUCLEOTIDE SEQUENCE</scope>
    <source>
        <strain evidence="2">7032989</strain>
    </source>
</reference>
<dbReference type="KEGG" id="pdf:CD630DERM_32471"/>
<sequence>MPTFKQTYTLWKYCLTAFINSSKFLNPSKKSQLLDTFLINLIYNY</sequence>
<dbReference type="EMBL" id="LK933282">
    <property type="protein sequence ID" value="CDT59312.1"/>
    <property type="molecule type" value="Genomic_DNA"/>
</dbReference>
<accession>A0A069AET4</accession>
<proteinExistence type="predicted"/>
<dbReference type="AlphaFoldDB" id="A0A069AET4"/>